<accession>A0A8X6TCN2</accession>
<evidence type="ECO:0000313" key="3">
    <source>
        <dbReference type="Proteomes" id="UP000887013"/>
    </source>
</evidence>
<dbReference type="AlphaFoldDB" id="A0A8X6TCN2"/>
<proteinExistence type="predicted"/>
<keyword evidence="3" id="KW-1185">Reference proteome</keyword>
<keyword evidence="1" id="KW-0472">Membrane</keyword>
<dbReference type="Proteomes" id="UP000887013">
    <property type="component" value="Unassembled WGS sequence"/>
</dbReference>
<evidence type="ECO:0000313" key="2">
    <source>
        <dbReference type="EMBL" id="GFS95692.1"/>
    </source>
</evidence>
<sequence length="92" mass="10702">MESWVWHQNCQAFMAGDLAMVIIFVRLYAALQNHLTHDRFESVVRVPGKCIKRIKQRLKRLAWAPDLIVIESLPAVLEPLCWHEIDQFLSGC</sequence>
<reference evidence="2" key="1">
    <citation type="submission" date="2020-08" db="EMBL/GenBank/DDBJ databases">
        <title>Multicomponent nature underlies the extraordinary mechanical properties of spider dragline silk.</title>
        <authorList>
            <person name="Kono N."/>
            <person name="Nakamura H."/>
            <person name="Mori M."/>
            <person name="Yoshida Y."/>
            <person name="Ohtoshi R."/>
            <person name="Malay A.D."/>
            <person name="Moran D.A.P."/>
            <person name="Tomita M."/>
            <person name="Numata K."/>
            <person name="Arakawa K."/>
        </authorList>
    </citation>
    <scope>NUCLEOTIDE SEQUENCE</scope>
</reference>
<keyword evidence="1" id="KW-1133">Transmembrane helix</keyword>
<protein>
    <submittedName>
        <fullName evidence="2">Uncharacterized protein</fullName>
    </submittedName>
</protein>
<dbReference type="EMBL" id="BMAW01054308">
    <property type="protein sequence ID" value="GFS95692.1"/>
    <property type="molecule type" value="Genomic_DNA"/>
</dbReference>
<comment type="caution">
    <text evidence="2">The sequence shown here is derived from an EMBL/GenBank/DDBJ whole genome shotgun (WGS) entry which is preliminary data.</text>
</comment>
<gene>
    <name evidence="2" type="ORF">NPIL_443431</name>
</gene>
<feature type="transmembrane region" description="Helical" evidence="1">
    <location>
        <begin position="12"/>
        <end position="31"/>
    </location>
</feature>
<keyword evidence="1" id="KW-0812">Transmembrane</keyword>
<name>A0A8X6TCN2_NEPPI</name>
<organism evidence="2 3">
    <name type="scientific">Nephila pilipes</name>
    <name type="common">Giant wood spider</name>
    <name type="synonym">Nephila maculata</name>
    <dbReference type="NCBI Taxonomy" id="299642"/>
    <lineage>
        <taxon>Eukaryota</taxon>
        <taxon>Metazoa</taxon>
        <taxon>Ecdysozoa</taxon>
        <taxon>Arthropoda</taxon>
        <taxon>Chelicerata</taxon>
        <taxon>Arachnida</taxon>
        <taxon>Araneae</taxon>
        <taxon>Araneomorphae</taxon>
        <taxon>Entelegynae</taxon>
        <taxon>Araneoidea</taxon>
        <taxon>Nephilidae</taxon>
        <taxon>Nephila</taxon>
    </lineage>
</organism>
<evidence type="ECO:0000256" key="1">
    <source>
        <dbReference type="SAM" id="Phobius"/>
    </source>
</evidence>